<accession>A0ABQ7KJA4</accession>
<organism evidence="1 2">
    <name type="scientific">Brassica rapa subsp. trilocularis</name>
    <dbReference type="NCBI Taxonomy" id="1813537"/>
    <lineage>
        <taxon>Eukaryota</taxon>
        <taxon>Viridiplantae</taxon>
        <taxon>Streptophyta</taxon>
        <taxon>Embryophyta</taxon>
        <taxon>Tracheophyta</taxon>
        <taxon>Spermatophyta</taxon>
        <taxon>Magnoliopsida</taxon>
        <taxon>eudicotyledons</taxon>
        <taxon>Gunneridae</taxon>
        <taxon>Pentapetalae</taxon>
        <taxon>rosids</taxon>
        <taxon>malvids</taxon>
        <taxon>Brassicales</taxon>
        <taxon>Brassicaceae</taxon>
        <taxon>Brassiceae</taxon>
        <taxon>Brassica</taxon>
    </lineage>
</organism>
<protein>
    <submittedName>
        <fullName evidence="1">Uncharacterized protein</fullName>
    </submittedName>
</protein>
<evidence type="ECO:0000313" key="1">
    <source>
        <dbReference type="EMBL" id="KAG5373585.1"/>
    </source>
</evidence>
<evidence type="ECO:0000313" key="2">
    <source>
        <dbReference type="Proteomes" id="UP000823674"/>
    </source>
</evidence>
<sequence length="212" mass="23784">MVLRAGSFESGVLIFRELKLTALKTTPRVVLKVLKLLLPFCCGCVILDLTGWCCTRFNIHKSFHVSKDLEHGMNMRMKGSWLRSKVATTLCGLGMVKTAVGSKGFVGAPPQQGRLRNHFLMEEIKKRSPMNRLWEKMQQEDMLVMTGNDGNGKSLVAYTGASSSRGNDDYIKRSDLDALFKMLKENGNTYGYSFGASMIAYKDDQLIRELVE</sequence>
<feature type="non-terminal residue" evidence="1">
    <location>
        <position position="212"/>
    </location>
</feature>
<dbReference type="EMBL" id="JADBGQ010000216">
    <property type="protein sequence ID" value="KAG5373585.1"/>
    <property type="molecule type" value="Genomic_DNA"/>
</dbReference>
<proteinExistence type="predicted"/>
<dbReference type="Proteomes" id="UP000823674">
    <property type="component" value="Unassembled WGS sequence"/>
</dbReference>
<comment type="caution">
    <text evidence="1">The sequence shown here is derived from an EMBL/GenBank/DDBJ whole genome shotgun (WGS) entry which is preliminary data.</text>
</comment>
<name>A0ABQ7KJA4_BRACM</name>
<keyword evidence="2" id="KW-1185">Reference proteome</keyword>
<gene>
    <name evidence="1" type="primary">A08p011240.1_BraROA</name>
    <name evidence="1" type="ORF">IGI04_043097</name>
</gene>
<reference evidence="1 2" key="1">
    <citation type="submission" date="2021-03" db="EMBL/GenBank/DDBJ databases">
        <authorList>
            <person name="King G.J."/>
            <person name="Bancroft I."/>
            <person name="Baten A."/>
            <person name="Bloomfield J."/>
            <person name="Borpatragohain P."/>
            <person name="He Z."/>
            <person name="Irish N."/>
            <person name="Irwin J."/>
            <person name="Liu K."/>
            <person name="Mauleon R.P."/>
            <person name="Moore J."/>
            <person name="Morris R."/>
            <person name="Ostergaard L."/>
            <person name="Wang B."/>
            <person name="Wells R."/>
        </authorList>
    </citation>
    <scope>NUCLEOTIDE SEQUENCE [LARGE SCALE GENOMIC DNA]</scope>
    <source>
        <strain evidence="1">R-o-18</strain>
        <tissue evidence="1">Leaf</tissue>
    </source>
</reference>